<feature type="chain" id="PRO_5003689476" description="DUF4352 domain-containing protein" evidence="2">
    <location>
        <begin position="25"/>
        <end position="172"/>
    </location>
</feature>
<accession>I4EM08</accession>
<feature type="signal peptide" evidence="2">
    <location>
        <begin position="1"/>
        <end position="24"/>
    </location>
</feature>
<dbReference type="AlphaFoldDB" id="I4EM08"/>
<proteinExistence type="predicted"/>
<dbReference type="Proteomes" id="UP000004221">
    <property type="component" value="Unassembled WGS sequence"/>
</dbReference>
<keyword evidence="5" id="KW-1185">Reference proteome</keyword>
<evidence type="ECO:0000313" key="4">
    <source>
        <dbReference type="EMBL" id="CCF85721.1"/>
    </source>
</evidence>
<dbReference type="Pfam" id="PF11611">
    <property type="entry name" value="DUF4352"/>
    <property type="match status" value="1"/>
</dbReference>
<feature type="domain" description="DUF4352" evidence="3">
    <location>
        <begin position="61"/>
        <end position="165"/>
    </location>
</feature>
<dbReference type="PROSITE" id="PS51257">
    <property type="entry name" value="PROKAR_LIPOPROTEIN"/>
    <property type="match status" value="1"/>
</dbReference>
<gene>
    <name evidence="4" type="ORF">NITHO_550003</name>
</gene>
<reference evidence="4 5" key="1">
    <citation type="journal article" date="2012" name="ISME J.">
        <title>Nitrification expanded: discovery, physiology and genomics of a nitrite-oxidizing bacterium from the phylum Chloroflexi.</title>
        <authorList>
            <person name="Sorokin D.Y."/>
            <person name="Lucker S."/>
            <person name="Vejmelkova D."/>
            <person name="Kostrikina N.A."/>
            <person name="Kleerebezem R."/>
            <person name="Rijpstra W.I."/>
            <person name="Damste J.S."/>
            <person name="Le Paslier D."/>
            <person name="Muyzer G."/>
            <person name="Wagner M."/>
            <person name="van Loosdrecht M.C."/>
            <person name="Daims H."/>
        </authorList>
    </citation>
    <scope>NUCLEOTIDE SEQUENCE [LARGE SCALE GENOMIC DNA]</scope>
    <source>
        <strain evidence="5">none</strain>
    </source>
</reference>
<dbReference type="RefSeq" id="WP_008480846.1">
    <property type="nucleotide sequence ID" value="NZ_CAGS01000501.1"/>
</dbReference>
<keyword evidence="1 2" id="KW-0732">Signal</keyword>
<evidence type="ECO:0000259" key="3">
    <source>
        <dbReference type="Pfam" id="PF11611"/>
    </source>
</evidence>
<evidence type="ECO:0000256" key="2">
    <source>
        <dbReference type="SAM" id="SignalP"/>
    </source>
</evidence>
<evidence type="ECO:0000313" key="5">
    <source>
        <dbReference type="Proteomes" id="UP000004221"/>
    </source>
</evidence>
<dbReference type="OrthoDB" id="166023at2"/>
<dbReference type="InterPro" id="IPR029050">
    <property type="entry name" value="Immunoprotect_excell_Ig-like"/>
</dbReference>
<dbReference type="Gene3D" id="2.60.40.1240">
    <property type="match status" value="1"/>
</dbReference>
<sequence>MSRLHVKSLAPYALLSLLMILSLAACGGGAISDTSAYGTTTSTLRPGSYGRIVETENQIHKVTIIQVTDDARSAGMTPEPLEGKKYWTAKIMLENSGHEAITPGQVKLRTADGVDFNPVTVTGLTSPFSIPSLNPDGKATATFVFEIPRDVHARSLSYLPDPSKTEAIVFTI</sequence>
<dbReference type="InterPro" id="IPR029051">
    <property type="entry name" value="DUF4352"/>
</dbReference>
<protein>
    <recommendedName>
        <fullName evidence="3">DUF4352 domain-containing protein</fullName>
    </recommendedName>
</protein>
<organism evidence="4 5">
    <name type="scientific">Nitrolancea hollandica Lb</name>
    <dbReference type="NCBI Taxonomy" id="1129897"/>
    <lineage>
        <taxon>Bacteria</taxon>
        <taxon>Pseudomonadati</taxon>
        <taxon>Thermomicrobiota</taxon>
        <taxon>Thermomicrobia</taxon>
        <taxon>Sphaerobacterales</taxon>
        <taxon>Sphaerobacterineae</taxon>
        <taxon>Sphaerobacteraceae</taxon>
        <taxon>Nitrolancea</taxon>
    </lineage>
</organism>
<name>I4EM08_9BACT</name>
<dbReference type="EMBL" id="CAGS01000501">
    <property type="protein sequence ID" value="CCF85721.1"/>
    <property type="molecule type" value="Genomic_DNA"/>
</dbReference>
<comment type="caution">
    <text evidence="4">The sequence shown here is derived from an EMBL/GenBank/DDBJ whole genome shotgun (WGS) entry which is preliminary data.</text>
</comment>
<evidence type="ECO:0000256" key="1">
    <source>
        <dbReference type="ARBA" id="ARBA00022729"/>
    </source>
</evidence>